<feature type="signal peptide" evidence="1">
    <location>
        <begin position="1"/>
        <end position="24"/>
    </location>
</feature>
<comment type="caution">
    <text evidence="2">The sequence shown here is derived from an EMBL/GenBank/DDBJ whole genome shotgun (WGS) entry which is preliminary data.</text>
</comment>
<sequence>MKIGKKLTSSVIVLALLLFVACKKQEETPVAQVIGTKYSGWDQWIYKKPGTTDKAEQLTLVYGNEEVSGLEVVNHESTDAKGVKTSVEYLKVKTVDGKEGYGLSKNFFDAVLFVVGPGDNAFAKNSLTSPSKGKLEKGMSCFELEASGDFSKVRCYASIVKAGKLETLYDVWIQGASSNISRDPILGDSIRNLKSASNKLIEASKSTDPAKQEELKTAAAKALKSVAEKGDVYLEDANTIASEYGLTITE</sequence>
<evidence type="ECO:0000256" key="1">
    <source>
        <dbReference type="SAM" id="SignalP"/>
    </source>
</evidence>
<dbReference type="PROSITE" id="PS51257">
    <property type="entry name" value="PROKAR_LIPOPROTEIN"/>
    <property type="match status" value="1"/>
</dbReference>
<dbReference type="Proteomes" id="UP000297871">
    <property type="component" value="Unassembled WGS sequence"/>
</dbReference>
<protein>
    <submittedName>
        <fullName evidence="2">Lipoprotein LenA</fullName>
    </submittedName>
</protein>
<keyword evidence="1" id="KW-0732">Signal</keyword>
<name>A0A4R9J7K7_9LEPT</name>
<proteinExistence type="predicted"/>
<dbReference type="InterPro" id="IPR031024">
    <property type="entry name" value="Lipo_LenA_lepto"/>
</dbReference>
<evidence type="ECO:0000313" key="2">
    <source>
        <dbReference type="EMBL" id="TGL34375.1"/>
    </source>
</evidence>
<reference evidence="2" key="1">
    <citation type="journal article" date="2019" name="PLoS Negl. Trop. Dis.">
        <title>Revisiting the worldwide diversity of Leptospira species in the environment.</title>
        <authorList>
            <person name="Vincent A.T."/>
            <person name="Schiettekatte O."/>
            <person name="Bourhy P."/>
            <person name="Veyrier F.J."/>
            <person name="Picardeau M."/>
        </authorList>
    </citation>
    <scope>NUCLEOTIDE SEQUENCE [LARGE SCALE GENOMIC DNA]</scope>
    <source>
        <strain evidence="2">201800265</strain>
    </source>
</reference>
<dbReference type="AlphaFoldDB" id="A0A4R9J7K7"/>
<dbReference type="EMBL" id="RQFY01000004">
    <property type="protein sequence ID" value="TGL34375.1"/>
    <property type="molecule type" value="Genomic_DNA"/>
</dbReference>
<accession>A0A4R9J7K7</accession>
<feature type="chain" id="PRO_5020831380" evidence="1">
    <location>
        <begin position="25"/>
        <end position="250"/>
    </location>
</feature>
<organism evidence="2 3">
    <name type="scientific">Leptospira koniambonensis</name>
    <dbReference type="NCBI Taxonomy" id="2484950"/>
    <lineage>
        <taxon>Bacteria</taxon>
        <taxon>Pseudomonadati</taxon>
        <taxon>Spirochaetota</taxon>
        <taxon>Spirochaetia</taxon>
        <taxon>Leptospirales</taxon>
        <taxon>Leptospiraceae</taxon>
        <taxon>Leptospira</taxon>
    </lineage>
</organism>
<dbReference type="RefSeq" id="WP_135614615.1">
    <property type="nucleotide sequence ID" value="NZ_RQFY01000004.1"/>
</dbReference>
<keyword evidence="3" id="KW-1185">Reference proteome</keyword>
<keyword evidence="2" id="KW-0449">Lipoprotein</keyword>
<gene>
    <name evidence="2" type="primary">lenA</name>
    <name evidence="2" type="ORF">EHQ52_07635</name>
</gene>
<dbReference type="NCBIfam" id="TIGR04457">
    <property type="entry name" value="lipo_LenA_lepto"/>
    <property type="match status" value="1"/>
</dbReference>
<dbReference type="OrthoDB" id="339820at2"/>
<evidence type="ECO:0000313" key="3">
    <source>
        <dbReference type="Proteomes" id="UP000297871"/>
    </source>
</evidence>